<keyword evidence="2 4" id="KW-0175">Coiled coil</keyword>
<feature type="non-terminal residue" evidence="7">
    <location>
        <position position="1"/>
    </location>
</feature>
<dbReference type="PANTHER" id="PTHR15654">
    <property type="entry name" value="COILED-COIL DOMAIN-CONTAINING PROTEIN 113-RELATED"/>
    <property type="match status" value="1"/>
</dbReference>
<feature type="coiled-coil region" evidence="4">
    <location>
        <begin position="219"/>
        <end position="257"/>
    </location>
</feature>
<dbReference type="InterPro" id="IPR025254">
    <property type="entry name" value="CCDC113/CCDC96_CC"/>
</dbReference>
<dbReference type="AlphaFoldDB" id="A0A8E0S373"/>
<feature type="domain" description="CCDC113/CCDC96 coiled-coil" evidence="6">
    <location>
        <begin position="291"/>
        <end position="456"/>
    </location>
</feature>
<feature type="compositionally biased region" description="Polar residues" evidence="5">
    <location>
        <begin position="21"/>
        <end position="32"/>
    </location>
</feature>
<evidence type="ECO:0000313" key="8">
    <source>
        <dbReference type="Proteomes" id="UP000728185"/>
    </source>
</evidence>
<gene>
    <name evidence="7" type="ORF">FBUS_06266</name>
</gene>
<keyword evidence="3" id="KW-0966">Cell projection</keyword>
<evidence type="ECO:0000256" key="3">
    <source>
        <dbReference type="ARBA" id="ARBA00023273"/>
    </source>
</evidence>
<protein>
    <submittedName>
        <fullName evidence="7">Coiled-coil domain-containing protein 96</fullName>
    </submittedName>
</protein>
<dbReference type="GO" id="GO:0036064">
    <property type="term" value="C:ciliary basal body"/>
    <property type="evidence" value="ECO:0007669"/>
    <property type="project" value="TreeGrafter"/>
</dbReference>
<keyword evidence="8" id="KW-1185">Reference proteome</keyword>
<evidence type="ECO:0000256" key="2">
    <source>
        <dbReference type="ARBA" id="ARBA00023054"/>
    </source>
</evidence>
<dbReference type="GO" id="GO:0060271">
    <property type="term" value="P:cilium assembly"/>
    <property type="evidence" value="ECO:0007669"/>
    <property type="project" value="TreeGrafter"/>
</dbReference>
<evidence type="ECO:0000256" key="1">
    <source>
        <dbReference type="ARBA" id="ARBA00004138"/>
    </source>
</evidence>
<reference evidence="7" key="1">
    <citation type="submission" date="2019-05" db="EMBL/GenBank/DDBJ databases">
        <title>Annotation for the trematode Fasciolopsis buski.</title>
        <authorList>
            <person name="Choi Y.-J."/>
        </authorList>
    </citation>
    <scope>NUCLEOTIDE SEQUENCE</scope>
    <source>
        <strain evidence="7">HT</strain>
        <tissue evidence="7">Whole worm</tissue>
    </source>
</reference>
<dbReference type="PANTHER" id="PTHR15654:SF1">
    <property type="entry name" value="COILED-COIL DOMAIN-CONTAINING PROTEIN 96"/>
    <property type="match status" value="1"/>
</dbReference>
<evidence type="ECO:0000313" key="7">
    <source>
        <dbReference type="EMBL" id="KAA0200476.1"/>
    </source>
</evidence>
<evidence type="ECO:0000259" key="6">
    <source>
        <dbReference type="Pfam" id="PF13870"/>
    </source>
</evidence>
<feature type="compositionally biased region" description="Basic and acidic residues" evidence="5">
    <location>
        <begin position="1"/>
        <end position="16"/>
    </location>
</feature>
<dbReference type="Pfam" id="PF13870">
    <property type="entry name" value="CCDC113_CCDC96_CC"/>
    <property type="match status" value="1"/>
</dbReference>
<dbReference type="OrthoDB" id="10254794at2759"/>
<sequence length="481" mass="54978">EDHVEGHRDEQKDEGVKQQLDIDTQSPANETPNEFPPPDQNALETTMEGAPSNLPLPVGAQNEVELPSGAESEGHEVTEGLFYSVQESSEDDNETGMHRHTPPDKASTEPGSYGFEETSGQIARQNDQSGSSDEDDSIEDQEELQQLREHLIEQYRQAVIEHKIARETNLQLQTKLAEYFRRKKADTVEQQSATSSVGGSTADGAVDYEQRYNKYIVSLIELRRQYQTMETTYHKQIEELKNICAQRQQEVEEAYKEFTNYKYSIGKKALHSRTGRPINPKELLAMLAAEQKKETIVMSVRLENIKLRNEVAKVEAILKSKEELAEGLHLIDFEQLKIENQTYNEKIEERNEELSKLRKKISSTVQIMTHVKEKLQAVQYDNAKQRQRLGIADAELTFNRDQLTRLKQARDHLRAENSRLRRSCGLLGKSALLFNYEDSVDAVNSKRAALEETKRITLSYKNRTKSLQDKIGSVREKGAQR</sequence>
<dbReference type="InterPro" id="IPR051885">
    <property type="entry name" value="CC_CF"/>
</dbReference>
<feature type="compositionally biased region" description="Basic and acidic residues" evidence="5">
    <location>
        <begin position="95"/>
        <end position="107"/>
    </location>
</feature>
<feature type="coiled-coil region" evidence="4">
    <location>
        <begin position="304"/>
        <end position="364"/>
    </location>
</feature>
<feature type="compositionally biased region" description="Acidic residues" evidence="5">
    <location>
        <begin position="132"/>
        <end position="142"/>
    </location>
</feature>
<organism evidence="7 8">
    <name type="scientific">Fasciolopsis buskii</name>
    <dbReference type="NCBI Taxonomy" id="27845"/>
    <lineage>
        <taxon>Eukaryota</taxon>
        <taxon>Metazoa</taxon>
        <taxon>Spiralia</taxon>
        <taxon>Lophotrochozoa</taxon>
        <taxon>Platyhelminthes</taxon>
        <taxon>Trematoda</taxon>
        <taxon>Digenea</taxon>
        <taxon>Plagiorchiida</taxon>
        <taxon>Echinostomata</taxon>
        <taxon>Echinostomatoidea</taxon>
        <taxon>Fasciolidae</taxon>
        <taxon>Fasciolopsis</taxon>
    </lineage>
</organism>
<comment type="caution">
    <text evidence="7">The sequence shown here is derived from an EMBL/GenBank/DDBJ whole genome shotgun (WGS) entry which is preliminary data.</text>
</comment>
<feature type="region of interest" description="Disordered" evidence="5">
    <location>
        <begin position="1"/>
        <end position="142"/>
    </location>
</feature>
<dbReference type="GO" id="GO:0005930">
    <property type="term" value="C:axoneme"/>
    <property type="evidence" value="ECO:0007669"/>
    <property type="project" value="TreeGrafter"/>
</dbReference>
<evidence type="ECO:0000256" key="4">
    <source>
        <dbReference type="SAM" id="Coils"/>
    </source>
</evidence>
<accession>A0A8E0S373</accession>
<comment type="subcellular location">
    <subcellularLocation>
        <location evidence="1">Cell projection</location>
        <location evidence="1">Cilium</location>
    </subcellularLocation>
</comment>
<dbReference type="EMBL" id="LUCM01000501">
    <property type="protein sequence ID" value="KAA0200476.1"/>
    <property type="molecule type" value="Genomic_DNA"/>
</dbReference>
<dbReference type="Proteomes" id="UP000728185">
    <property type="component" value="Unassembled WGS sequence"/>
</dbReference>
<evidence type="ECO:0000256" key="5">
    <source>
        <dbReference type="SAM" id="MobiDB-lite"/>
    </source>
</evidence>
<name>A0A8E0S373_9TREM</name>
<proteinExistence type="predicted"/>